<dbReference type="CDD" id="cd03257">
    <property type="entry name" value="ABC_NikE_OppD_transporters"/>
    <property type="match status" value="1"/>
</dbReference>
<evidence type="ECO:0000256" key="7">
    <source>
        <dbReference type="ARBA" id="ARBA00023136"/>
    </source>
</evidence>
<evidence type="ECO:0000256" key="1">
    <source>
        <dbReference type="ARBA" id="ARBA00004202"/>
    </source>
</evidence>
<feature type="domain" description="ABC transporter" evidence="9">
    <location>
        <begin position="26"/>
        <end position="271"/>
    </location>
</feature>
<dbReference type="NCBIfam" id="TIGR01727">
    <property type="entry name" value="oligo_HPY"/>
    <property type="match status" value="1"/>
</dbReference>
<feature type="region of interest" description="Disordered" evidence="8">
    <location>
        <begin position="318"/>
        <end position="347"/>
    </location>
</feature>
<dbReference type="GO" id="GO:0016887">
    <property type="term" value="F:ATP hydrolysis activity"/>
    <property type="evidence" value="ECO:0007669"/>
    <property type="project" value="InterPro"/>
</dbReference>
<evidence type="ECO:0000313" key="10">
    <source>
        <dbReference type="EMBL" id="GCD97886.1"/>
    </source>
</evidence>
<dbReference type="InterPro" id="IPR003439">
    <property type="entry name" value="ABC_transporter-like_ATP-bd"/>
</dbReference>
<keyword evidence="4" id="KW-1003">Cell membrane</keyword>
<dbReference type="AlphaFoldDB" id="A0A401YTI5"/>
<feature type="region of interest" description="Disordered" evidence="8">
    <location>
        <begin position="1"/>
        <end position="22"/>
    </location>
</feature>
<dbReference type="OrthoDB" id="3508321at2"/>
<comment type="subcellular location">
    <subcellularLocation>
        <location evidence="1">Cell membrane</location>
        <topology evidence="1">Peripheral membrane protein</topology>
    </subcellularLocation>
</comment>
<accession>A0A401YTI5</accession>
<evidence type="ECO:0000256" key="4">
    <source>
        <dbReference type="ARBA" id="ARBA00022475"/>
    </source>
</evidence>
<dbReference type="GO" id="GO:0005886">
    <property type="term" value="C:plasma membrane"/>
    <property type="evidence" value="ECO:0007669"/>
    <property type="project" value="UniProtKB-SubCell"/>
</dbReference>
<keyword evidence="11" id="KW-1185">Reference proteome</keyword>
<keyword evidence="7" id="KW-0472">Membrane</keyword>
<keyword evidence="5" id="KW-0547">Nucleotide-binding</keyword>
<dbReference type="GO" id="GO:0005524">
    <property type="term" value="F:ATP binding"/>
    <property type="evidence" value="ECO:0007669"/>
    <property type="project" value="UniProtKB-KW"/>
</dbReference>
<dbReference type="Proteomes" id="UP000286931">
    <property type="component" value="Unassembled WGS sequence"/>
</dbReference>
<comment type="similarity">
    <text evidence="2">Belongs to the ABC transporter superfamily.</text>
</comment>
<reference evidence="10 11" key="1">
    <citation type="submission" date="2018-12" db="EMBL/GenBank/DDBJ databases">
        <title>Draft genome sequence of Embleya hyalina NBRC 13850T.</title>
        <authorList>
            <person name="Komaki H."/>
            <person name="Hosoyama A."/>
            <person name="Kimura A."/>
            <person name="Ichikawa N."/>
            <person name="Tamura T."/>
        </authorList>
    </citation>
    <scope>NUCLEOTIDE SEQUENCE [LARGE SCALE GENOMIC DNA]</scope>
    <source>
        <strain evidence="10 11">NBRC 13850</strain>
    </source>
</reference>
<dbReference type="PANTHER" id="PTHR43297">
    <property type="entry name" value="OLIGOPEPTIDE TRANSPORT ATP-BINDING PROTEIN APPD"/>
    <property type="match status" value="1"/>
</dbReference>
<proteinExistence type="inferred from homology"/>
<evidence type="ECO:0000259" key="9">
    <source>
        <dbReference type="PROSITE" id="PS50893"/>
    </source>
</evidence>
<evidence type="ECO:0000256" key="2">
    <source>
        <dbReference type="ARBA" id="ARBA00005417"/>
    </source>
</evidence>
<dbReference type="PROSITE" id="PS50893">
    <property type="entry name" value="ABC_TRANSPORTER_2"/>
    <property type="match status" value="1"/>
</dbReference>
<dbReference type="PANTHER" id="PTHR43297:SF2">
    <property type="entry name" value="DIPEPTIDE TRANSPORT ATP-BINDING PROTEIN DPPD"/>
    <property type="match status" value="1"/>
</dbReference>
<dbReference type="RefSeq" id="WP_126639816.1">
    <property type="nucleotide sequence ID" value="NZ_BIFH01000025.1"/>
</dbReference>
<keyword evidence="6 10" id="KW-0067">ATP-binding</keyword>
<dbReference type="EMBL" id="BIFH01000025">
    <property type="protein sequence ID" value="GCD97886.1"/>
    <property type="molecule type" value="Genomic_DNA"/>
</dbReference>
<evidence type="ECO:0000313" key="11">
    <source>
        <dbReference type="Proteomes" id="UP000286931"/>
    </source>
</evidence>
<dbReference type="Pfam" id="PF08352">
    <property type="entry name" value="oligo_HPY"/>
    <property type="match status" value="1"/>
</dbReference>
<organism evidence="10 11">
    <name type="scientific">Embleya hyalina</name>
    <dbReference type="NCBI Taxonomy" id="516124"/>
    <lineage>
        <taxon>Bacteria</taxon>
        <taxon>Bacillati</taxon>
        <taxon>Actinomycetota</taxon>
        <taxon>Actinomycetes</taxon>
        <taxon>Kitasatosporales</taxon>
        <taxon>Streptomycetaceae</taxon>
        <taxon>Embleya</taxon>
    </lineage>
</organism>
<dbReference type="InterPro" id="IPR017871">
    <property type="entry name" value="ABC_transporter-like_CS"/>
</dbReference>
<dbReference type="Gene3D" id="3.40.50.300">
    <property type="entry name" value="P-loop containing nucleotide triphosphate hydrolases"/>
    <property type="match status" value="1"/>
</dbReference>
<dbReference type="PROSITE" id="PS00211">
    <property type="entry name" value="ABC_TRANSPORTER_1"/>
    <property type="match status" value="1"/>
</dbReference>
<keyword evidence="3" id="KW-0813">Transport</keyword>
<dbReference type="InterPro" id="IPR003593">
    <property type="entry name" value="AAA+_ATPase"/>
</dbReference>
<dbReference type="Pfam" id="PF00005">
    <property type="entry name" value="ABC_tran"/>
    <property type="match status" value="1"/>
</dbReference>
<evidence type="ECO:0000256" key="6">
    <source>
        <dbReference type="ARBA" id="ARBA00022840"/>
    </source>
</evidence>
<dbReference type="InterPro" id="IPR027417">
    <property type="entry name" value="P-loop_NTPase"/>
</dbReference>
<evidence type="ECO:0000256" key="5">
    <source>
        <dbReference type="ARBA" id="ARBA00022741"/>
    </source>
</evidence>
<name>A0A401YTI5_9ACTN</name>
<dbReference type="InterPro" id="IPR013563">
    <property type="entry name" value="Oligopep_ABC_C"/>
</dbReference>
<evidence type="ECO:0000256" key="8">
    <source>
        <dbReference type="SAM" id="MobiDB-lite"/>
    </source>
</evidence>
<sequence>MNTTEQHPADTPRPAPGGRPNTPAALDIRNLRMRLPHTARPVLDGVDLTVGAGETVALVGESGSGKTLTSRTVLRLLPAGTTTEGTVHVAGDDVLTMNARQLRHLRTRTAAMIFQDPRAAINPLRRIGDFLTESVRLNKIMTPAAAQARAGELLEAVGLTTEVPRRYPGQLSGGMLQRVMIAAALMGDPTLLLADEPTTALDVTTQAEVVALLGDLRARFGTGLLFVTHDLGLAAAISDRVYVMYAGRIAETGPAASVFARPRHPYTKALLDSTPGLDAPPGRLVAIDGQPPDLRREPTGCPFAPRCAHATELCTTETPRSMPARGEPAHTAACHHSDRLEGTPGDA</sequence>
<gene>
    <name evidence="10" type="ORF">EHYA_05583</name>
</gene>
<dbReference type="InterPro" id="IPR050388">
    <property type="entry name" value="ABC_Ni/Peptide_Import"/>
</dbReference>
<dbReference type="SUPFAM" id="SSF52540">
    <property type="entry name" value="P-loop containing nucleoside triphosphate hydrolases"/>
    <property type="match status" value="1"/>
</dbReference>
<dbReference type="FunFam" id="3.40.50.300:FF:000016">
    <property type="entry name" value="Oligopeptide ABC transporter ATP-binding component"/>
    <property type="match status" value="1"/>
</dbReference>
<dbReference type="SMART" id="SM00382">
    <property type="entry name" value="AAA"/>
    <property type="match status" value="1"/>
</dbReference>
<evidence type="ECO:0000256" key="3">
    <source>
        <dbReference type="ARBA" id="ARBA00022448"/>
    </source>
</evidence>
<dbReference type="GO" id="GO:0015833">
    <property type="term" value="P:peptide transport"/>
    <property type="evidence" value="ECO:0007669"/>
    <property type="project" value="InterPro"/>
</dbReference>
<comment type="caution">
    <text evidence="10">The sequence shown here is derived from an EMBL/GenBank/DDBJ whole genome shotgun (WGS) entry which is preliminary data.</text>
</comment>
<protein>
    <submittedName>
        <fullName evidence="10">ABC transporter ATP-binding protein</fullName>
    </submittedName>
</protein>